<evidence type="ECO:0000256" key="1">
    <source>
        <dbReference type="SAM" id="MobiDB-lite"/>
    </source>
</evidence>
<dbReference type="Proteomes" id="UP001302573">
    <property type="component" value="Unassembled WGS sequence"/>
</dbReference>
<keyword evidence="3" id="KW-1185">Reference proteome</keyword>
<proteinExistence type="predicted"/>
<accession>A0ABU5VEE2</accession>
<comment type="caution">
    <text evidence="2">The sequence shown here is derived from an EMBL/GenBank/DDBJ whole genome shotgun (WGS) entry which is preliminary data.</text>
</comment>
<organism evidence="2 3">
    <name type="scientific">Pseudomonas machongensis</name>
    <dbReference type="NCBI Taxonomy" id="3110229"/>
    <lineage>
        <taxon>Bacteria</taxon>
        <taxon>Pseudomonadati</taxon>
        <taxon>Pseudomonadota</taxon>
        <taxon>Gammaproteobacteria</taxon>
        <taxon>Pseudomonadales</taxon>
        <taxon>Pseudomonadaceae</taxon>
        <taxon>Pseudomonas</taxon>
    </lineage>
</organism>
<sequence>MSTNSLEEEMRRALFGGSSTIAESPKSMAPASRQKPPSGYSSKLRVELHVTNIFEGDYEVVHYESPVLSALVAEMEARKKYGKKYRYVTVISTTRI</sequence>
<protein>
    <recommendedName>
        <fullName evidence="4">KTSC domain-containing protein</fullName>
    </recommendedName>
</protein>
<evidence type="ECO:0008006" key="4">
    <source>
        <dbReference type="Google" id="ProtNLM"/>
    </source>
</evidence>
<dbReference type="RefSeq" id="WP_280311877.1">
    <property type="nucleotide sequence ID" value="NZ_JAYFUI010000097.1"/>
</dbReference>
<dbReference type="EMBL" id="JAYFUI010000097">
    <property type="protein sequence ID" value="MEA5671741.1"/>
    <property type="molecule type" value="Genomic_DNA"/>
</dbReference>
<name>A0ABU5VEE2_9PSED</name>
<feature type="region of interest" description="Disordered" evidence="1">
    <location>
        <begin position="16"/>
        <end position="41"/>
    </location>
</feature>
<evidence type="ECO:0000313" key="2">
    <source>
        <dbReference type="EMBL" id="MEA5671741.1"/>
    </source>
</evidence>
<reference evidence="2 3" key="1">
    <citation type="submission" date="2023-12" db="EMBL/GenBank/DDBJ databases">
        <title>Pseudomonas machongensis sp. nov., isolated from wilted pepper plants (Capsicum annuum).</title>
        <authorList>
            <person name="Qiu M."/>
            <person name="Li Y."/>
            <person name="Liu Q."/>
            <person name="Zhang X."/>
            <person name="Huang Y."/>
            <person name="Guo R."/>
            <person name="Hu M."/>
            <person name="Zhou J."/>
            <person name="Zhou X."/>
        </authorList>
    </citation>
    <scope>NUCLEOTIDE SEQUENCE [LARGE SCALE GENOMIC DNA]</scope>
    <source>
        <strain evidence="2 3">MH2</strain>
    </source>
</reference>
<gene>
    <name evidence="2" type="ORF">VA602_10360</name>
</gene>
<evidence type="ECO:0000313" key="3">
    <source>
        <dbReference type="Proteomes" id="UP001302573"/>
    </source>
</evidence>